<dbReference type="Proteomes" id="UP000007800">
    <property type="component" value="Unassembled WGS sequence"/>
</dbReference>
<proteinExistence type="predicted"/>
<protein>
    <submittedName>
        <fullName evidence="1">Uncharacterized protein</fullName>
    </submittedName>
</protein>
<keyword evidence="2" id="KW-1185">Reference proteome</keyword>
<dbReference type="EMBL" id="GG671121">
    <property type="protein sequence ID" value="EER19250.1"/>
    <property type="molecule type" value="Genomic_DNA"/>
</dbReference>
<dbReference type="InParanoid" id="C5K8D9"/>
<dbReference type="RefSeq" id="XP_002787454.1">
    <property type="nucleotide sequence ID" value="XM_002787408.1"/>
</dbReference>
<sequence>MSTNSILSPGRLPWWVIAQSAISVHNSSKIALYGFSPSELAFGIADPFLPSAALLDPQSDAEASSIDQFNDSWSEFRNQLVDNFYITRAIADDVAHKLEMIHLAHEVPLHTFSPGDQVRLCRLENSHRVLRGPFTVTDFHPSNPYLYRLSDWPGWVSLGQLLPFRQDSSLDDFTNAVHPHEAYTSGIFSLSLPDDVKIELHDAEAGNFVIIAEDDTTGPEPTRTLRIGEIDQKLPDGFKIIVLNKSARGSWTLPPARDRVSFTWDVNFADVIGVFRPTRTRRLPPSLLSWLKTHGAICRFATSFASVPHDVLRVVGKRIAEQEILDVAAR</sequence>
<reference evidence="1 2" key="1">
    <citation type="submission" date="2008-07" db="EMBL/GenBank/DDBJ databases">
        <authorList>
            <person name="El-Sayed N."/>
            <person name="Caler E."/>
            <person name="Inman J."/>
            <person name="Amedeo P."/>
            <person name="Hass B."/>
            <person name="Wortman J."/>
        </authorList>
    </citation>
    <scope>NUCLEOTIDE SEQUENCE [LARGE SCALE GENOMIC DNA]</scope>
    <source>
        <strain evidence="2">ATCC 50983 / TXsc</strain>
    </source>
</reference>
<dbReference type="OMA" id="DEISERW"/>
<dbReference type="GeneID" id="9039498"/>
<gene>
    <name evidence="1" type="ORF">Pmar_PMAR007737</name>
</gene>
<evidence type="ECO:0000313" key="1">
    <source>
        <dbReference type="EMBL" id="EER19250.1"/>
    </source>
</evidence>
<dbReference type="AlphaFoldDB" id="C5K8D9"/>
<name>C5K8D9_PERM5</name>
<accession>C5K8D9</accession>
<organism evidence="2">
    <name type="scientific">Perkinsus marinus (strain ATCC 50983 / TXsc)</name>
    <dbReference type="NCBI Taxonomy" id="423536"/>
    <lineage>
        <taxon>Eukaryota</taxon>
        <taxon>Sar</taxon>
        <taxon>Alveolata</taxon>
        <taxon>Perkinsozoa</taxon>
        <taxon>Perkinsea</taxon>
        <taxon>Perkinsida</taxon>
        <taxon>Perkinsidae</taxon>
        <taxon>Perkinsus</taxon>
    </lineage>
</organism>
<evidence type="ECO:0000313" key="2">
    <source>
        <dbReference type="Proteomes" id="UP000007800"/>
    </source>
</evidence>